<protein>
    <submittedName>
        <fullName evidence="2">Uncharacterized protein</fullName>
    </submittedName>
</protein>
<evidence type="ECO:0000313" key="3">
    <source>
        <dbReference type="Proteomes" id="UP001177003"/>
    </source>
</evidence>
<evidence type="ECO:0000256" key="1">
    <source>
        <dbReference type="SAM" id="MobiDB-lite"/>
    </source>
</evidence>
<dbReference type="AlphaFoldDB" id="A0AA36EFR0"/>
<keyword evidence="3" id="KW-1185">Reference proteome</keyword>
<feature type="region of interest" description="Disordered" evidence="1">
    <location>
        <begin position="53"/>
        <end position="81"/>
    </location>
</feature>
<dbReference type="EMBL" id="OX465083">
    <property type="protein sequence ID" value="CAI9294748.1"/>
    <property type="molecule type" value="Genomic_DNA"/>
</dbReference>
<dbReference type="PANTHER" id="PTHR35495:SF1">
    <property type="entry name" value="OS06G0679600 PROTEIN"/>
    <property type="match status" value="1"/>
</dbReference>
<organism evidence="2 3">
    <name type="scientific">Lactuca saligna</name>
    <name type="common">Willowleaf lettuce</name>
    <dbReference type="NCBI Taxonomy" id="75948"/>
    <lineage>
        <taxon>Eukaryota</taxon>
        <taxon>Viridiplantae</taxon>
        <taxon>Streptophyta</taxon>
        <taxon>Embryophyta</taxon>
        <taxon>Tracheophyta</taxon>
        <taxon>Spermatophyta</taxon>
        <taxon>Magnoliopsida</taxon>
        <taxon>eudicotyledons</taxon>
        <taxon>Gunneridae</taxon>
        <taxon>Pentapetalae</taxon>
        <taxon>asterids</taxon>
        <taxon>campanulids</taxon>
        <taxon>Asterales</taxon>
        <taxon>Asteraceae</taxon>
        <taxon>Cichorioideae</taxon>
        <taxon>Cichorieae</taxon>
        <taxon>Lactucinae</taxon>
        <taxon>Lactuca</taxon>
    </lineage>
</organism>
<feature type="compositionally biased region" description="Low complexity" evidence="1">
    <location>
        <begin position="53"/>
        <end position="80"/>
    </location>
</feature>
<name>A0AA36EFR0_LACSI</name>
<accession>A0AA36EFR0</accession>
<reference evidence="2" key="1">
    <citation type="submission" date="2023-04" db="EMBL/GenBank/DDBJ databases">
        <authorList>
            <person name="Vijverberg K."/>
            <person name="Xiong W."/>
            <person name="Schranz E."/>
        </authorList>
    </citation>
    <scope>NUCLEOTIDE SEQUENCE</scope>
</reference>
<sequence length="141" mass="15369">MNRRIRNRSSTADGYLRYLKPGALAQLRDSKIIAKSHHRSSASQIYLHRVSSLSPLSSPSRSPNVAGVGQQQQEEGTGTVAAADGGSPCFSVRFYGPRCPQRKKLMAARSMFFLDPNPNTPTSDGPEPVIDAFPNDFLVAH</sequence>
<dbReference type="Proteomes" id="UP001177003">
    <property type="component" value="Chromosome 7"/>
</dbReference>
<proteinExistence type="predicted"/>
<evidence type="ECO:0000313" key="2">
    <source>
        <dbReference type="EMBL" id="CAI9294748.1"/>
    </source>
</evidence>
<gene>
    <name evidence="2" type="ORF">LSALG_LOCUS33714</name>
</gene>
<dbReference type="PANTHER" id="PTHR35495">
    <property type="entry name" value="OS06G0679600 PROTEIN"/>
    <property type="match status" value="1"/>
</dbReference>